<dbReference type="Gene3D" id="3.30.530.20">
    <property type="match status" value="1"/>
</dbReference>
<evidence type="ECO:0000313" key="2">
    <source>
        <dbReference type="Proteomes" id="UP001516464"/>
    </source>
</evidence>
<gene>
    <name evidence="1" type="ORF">TCON_1262</name>
</gene>
<keyword evidence="2" id="KW-1185">Reference proteome</keyword>
<name>A0ABQ7HZE1_9MICR</name>
<accession>A0ABQ7HZE1</accession>
<dbReference type="EMBL" id="SBIQ01000077">
    <property type="protein sequence ID" value="KAF7683530.1"/>
    <property type="molecule type" value="Genomic_DNA"/>
</dbReference>
<organism evidence="1 2">
    <name type="scientific">Astathelohania contejeani</name>
    <dbReference type="NCBI Taxonomy" id="164912"/>
    <lineage>
        <taxon>Eukaryota</taxon>
        <taxon>Fungi</taxon>
        <taxon>Fungi incertae sedis</taxon>
        <taxon>Microsporidia</taxon>
        <taxon>Astathelohaniidae</taxon>
        <taxon>Astathelohania</taxon>
    </lineage>
</organism>
<evidence type="ECO:0008006" key="3">
    <source>
        <dbReference type="Google" id="ProtNLM"/>
    </source>
</evidence>
<dbReference type="Proteomes" id="UP001516464">
    <property type="component" value="Unassembled WGS sequence"/>
</dbReference>
<comment type="caution">
    <text evidence="1">The sequence shown here is derived from an EMBL/GenBank/DDBJ whole genome shotgun (WGS) entry which is preliminary data.</text>
</comment>
<dbReference type="InterPro" id="IPR023393">
    <property type="entry name" value="START-like_dom_sf"/>
</dbReference>
<reference evidence="1 2" key="1">
    <citation type="submission" date="2019-01" db="EMBL/GenBank/DDBJ databases">
        <title>Genomes sequencing and comparative genomics of infectious freshwater microsporidia, Cucumispora dikerogammari and Thelohania contejeani.</title>
        <authorList>
            <person name="Cormier A."/>
            <person name="Giraud I."/>
            <person name="Wattier R."/>
            <person name="Teixeira M."/>
            <person name="Grandjean F."/>
            <person name="Rigaud T."/>
            <person name="Cordaux R."/>
        </authorList>
    </citation>
    <scope>NUCLEOTIDE SEQUENCE [LARGE SCALE GENOMIC DNA]</scope>
    <source>
        <strain evidence="1">T1</strain>
        <tissue evidence="1">Spores</tissue>
    </source>
</reference>
<sequence length="249" mass="29110">MHSRNPNNYHWVESDISAWSMEFIKSRLSSHGLTPKAVEGSVHLAQRMNRIGVVYHLTMDVIDQQGHNTKTMDFDEYSSLDDIEGPSNKILYGIIEEMKEEAKKELSKQVLESTDSTKNVTSSNQNKELVFKISCEKSEFTTFLLEDKFIRVWTLNEYTRNSTEINIRNKILMSDIKQGEDTINMNWKPIDWSNYIPTIIHLNSDNNGTLVRITHKNIKINQIDMIKDTWIEYYFKPISQAFGFTFRIE</sequence>
<protein>
    <recommendedName>
        <fullName evidence="3">Activator of Hsp90 ATPase N-terminal domain-containing protein</fullName>
    </recommendedName>
</protein>
<evidence type="ECO:0000313" key="1">
    <source>
        <dbReference type="EMBL" id="KAF7683530.1"/>
    </source>
</evidence>
<dbReference type="SUPFAM" id="SSF103111">
    <property type="entry name" value="Activator of Hsp90 ATPase, Aha1"/>
    <property type="match status" value="1"/>
</dbReference>
<proteinExistence type="predicted"/>
<dbReference type="InterPro" id="IPR036338">
    <property type="entry name" value="Aha1"/>
</dbReference>